<feature type="transmembrane region" description="Helical" evidence="6">
    <location>
        <begin position="61"/>
        <end position="78"/>
    </location>
</feature>
<keyword evidence="3 6" id="KW-0812">Transmembrane</keyword>
<evidence type="ECO:0000256" key="1">
    <source>
        <dbReference type="ARBA" id="ARBA00004651"/>
    </source>
</evidence>
<dbReference type="PANTHER" id="PTHR30485:SF2">
    <property type="entry name" value="BLL0597 PROTEIN"/>
    <property type="match status" value="1"/>
</dbReference>
<evidence type="ECO:0000313" key="8">
    <source>
        <dbReference type="EMBL" id="OWQ98632.1"/>
    </source>
</evidence>
<name>A0A254MY31_9BURK</name>
<feature type="transmembrane region" description="Helical" evidence="6">
    <location>
        <begin position="156"/>
        <end position="176"/>
    </location>
</feature>
<keyword evidence="5 6" id="KW-0472">Membrane</keyword>
<dbReference type="Pfam" id="PF01292">
    <property type="entry name" value="Ni_hydr_CYTB"/>
    <property type="match status" value="1"/>
</dbReference>
<dbReference type="InterPro" id="IPR016174">
    <property type="entry name" value="Di-haem_cyt_TM"/>
</dbReference>
<comment type="caution">
    <text evidence="8">The sequence shown here is derived from an EMBL/GenBank/DDBJ whole genome shotgun (WGS) entry which is preliminary data.</text>
</comment>
<evidence type="ECO:0000256" key="4">
    <source>
        <dbReference type="ARBA" id="ARBA00022989"/>
    </source>
</evidence>
<dbReference type="GO" id="GO:0005886">
    <property type="term" value="C:plasma membrane"/>
    <property type="evidence" value="ECO:0007669"/>
    <property type="project" value="UniProtKB-SubCell"/>
</dbReference>
<dbReference type="PANTHER" id="PTHR30485">
    <property type="entry name" value="NI/FE-HYDROGENASE 1 B-TYPE CYTOCHROME SUBUNIT"/>
    <property type="match status" value="1"/>
</dbReference>
<protein>
    <submittedName>
        <fullName evidence="8">Cytochrome B</fullName>
    </submittedName>
</protein>
<gene>
    <name evidence="8" type="ORF">CDO81_26340</name>
</gene>
<proteinExistence type="predicted"/>
<evidence type="ECO:0000256" key="5">
    <source>
        <dbReference type="ARBA" id="ARBA00023136"/>
    </source>
</evidence>
<dbReference type="InterPro" id="IPR051542">
    <property type="entry name" value="Hydrogenase_cytochrome"/>
</dbReference>
<dbReference type="GO" id="GO:0009055">
    <property type="term" value="F:electron transfer activity"/>
    <property type="evidence" value="ECO:0007669"/>
    <property type="project" value="InterPro"/>
</dbReference>
<dbReference type="AlphaFoldDB" id="A0A254MY31"/>
<dbReference type="GO" id="GO:0022904">
    <property type="term" value="P:respiratory electron transport chain"/>
    <property type="evidence" value="ECO:0007669"/>
    <property type="project" value="InterPro"/>
</dbReference>
<evidence type="ECO:0000256" key="2">
    <source>
        <dbReference type="ARBA" id="ARBA00022475"/>
    </source>
</evidence>
<keyword evidence="9" id="KW-1185">Reference proteome</keyword>
<keyword evidence="4 6" id="KW-1133">Transmembrane helix</keyword>
<dbReference type="InterPro" id="IPR011577">
    <property type="entry name" value="Cyt_b561_bac/Ni-Hgenase"/>
</dbReference>
<reference evidence="8 9" key="1">
    <citation type="journal article" date="2007" name="Int. J. Syst. Evol. Microbiol.">
        <title>Description of Pelomonas aquatica sp. nov. and Pelomonas puraquae sp. nov., isolated from industrial and haemodialysis water.</title>
        <authorList>
            <person name="Gomila M."/>
            <person name="Bowien B."/>
            <person name="Falsen E."/>
            <person name="Moore E.R."/>
            <person name="Lalucat J."/>
        </authorList>
    </citation>
    <scope>NUCLEOTIDE SEQUENCE [LARGE SCALE GENOMIC DNA]</scope>
    <source>
        <strain evidence="8 9">CCUG 52769</strain>
    </source>
</reference>
<dbReference type="Proteomes" id="UP000197446">
    <property type="component" value="Unassembled WGS sequence"/>
</dbReference>
<dbReference type="SUPFAM" id="SSF81342">
    <property type="entry name" value="Transmembrane di-heme cytochromes"/>
    <property type="match status" value="1"/>
</dbReference>
<evidence type="ECO:0000313" key="9">
    <source>
        <dbReference type="Proteomes" id="UP000197446"/>
    </source>
</evidence>
<dbReference type="EMBL" id="NISI01000020">
    <property type="protein sequence ID" value="OWQ98632.1"/>
    <property type="molecule type" value="Genomic_DNA"/>
</dbReference>
<keyword evidence="2" id="KW-1003">Cell membrane</keyword>
<feature type="domain" description="Cytochrome b561 bacterial/Ni-hydrogenase" evidence="7">
    <location>
        <begin position="27"/>
        <end position="189"/>
    </location>
</feature>
<dbReference type="OrthoDB" id="196472at2"/>
<feature type="transmembrane region" description="Helical" evidence="6">
    <location>
        <begin position="205"/>
        <end position="223"/>
    </location>
</feature>
<comment type="subcellular location">
    <subcellularLocation>
        <location evidence="1">Cell membrane</location>
        <topology evidence="1">Multi-pass membrane protein</topology>
    </subcellularLocation>
</comment>
<feature type="transmembrane region" description="Helical" evidence="6">
    <location>
        <begin position="29"/>
        <end position="49"/>
    </location>
</feature>
<dbReference type="GO" id="GO:0020037">
    <property type="term" value="F:heme binding"/>
    <property type="evidence" value="ECO:0007669"/>
    <property type="project" value="TreeGrafter"/>
</dbReference>
<dbReference type="RefSeq" id="WP_088486244.1">
    <property type="nucleotide sequence ID" value="NZ_NISI01000020.1"/>
</dbReference>
<dbReference type="Gene3D" id="1.20.950.20">
    <property type="entry name" value="Transmembrane di-heme cytochromes, Chain C"/>
    <property type="match status" value="1"/>
</dbReference>
<evidence type="ECO:0000259" key="7">
    <source>
        <dbReference type="Pfam" id="PF01292"/>
    </source>
</evidence>
<accession>A0A254MY31</accession>
<evidence type="ECO:0000256" key="6">
    <source>
        <dbReference type="SAM" id="Phobius"/>
    </source>
</evidence>
<evidence type="ECO:0000256" key="3">
    <source>
        <dbReference type="ARBA" id="ARBA00022692"/>
    </source>
</evidence>
<organism evidence="8 9">
    <name type="scientific">Roseateles puraquae</name>
    <dbReference type="NCBI Taxonomy" id="431059"/>
    <lineage>
        <taxon>Bacteria</taxon>
        <taxon>Pseudomonadati</taxon>
        <taxon>Pseudomonadota</taxon>
        <taxon>Betaproteobacteria</taxon>
        <taxon>Burkholderiales</taxon>
        <taxon>Sphaerotilaceae</taxon>
        <taxon>Roseateles</taxon>
    </lineage>
</organism>
<feature type="transmembrane region" description="Helical" evidence="6">
    <location>
        <begin position="113"/>
        <end position="136"/>
    </location>
</feature>
<sequence>MNTTSTPSASPNPRADAGLSRRGRLVIDAPMRAFHWLFALSFAGAWLTAESERWRSVHVTLGYAFGGLLVFRLAYGLLGPRPARLSLLWHRAAGLGEWLRQARAGHLDASRTATLAMGLAMGLLLAMAAPLVLSGYAGYAEVFGLAEVFEEVHEALANAALGLVLAHLALILLGSLMRGRNLAGPMLTGRMPGAGADVIKANRRWLALLVVVAWLGFVGTQLAQPAIDVAGASRGGHHGGHPADDD</sequence>